<keyword evidence="3" id="KW-1185">Reference proteome</keyword>
<evidence type="ECO:0000259" key="1">
    <source>
        <dbReference type="Pfam" id="PF13843"/>
    </source>
</evidence>
<reference evidence="2" key="2">
    <citation type="submission" date="2024-06" db="UniProtKB">
        <authorList>
            <consortium name="EnsemblMetazoa"/>
        </authorList>
    </citation>
    <scope>IDENTIFICATION</scope>
</reference>
<dbReference type="GeneID" id="105315841"/>
<dbReference type="PANTHER" id="PTHR46599:SF3">
    <property type="entry name" value="PIGGYBAC TRANSPOSABLE ELEMENT-DERIVED PROTEIN 4"/>
    <property type="match status" value="1"/>
</dbReference>
<dbReference type="InterPro" id="IPR029526">
    <property type="entry name" value="PGBD"/>
</dbReference>
<dbReference type="EnsemblMetazoa" id="XM_011410602.1">
    <property type="protein sequence ID" value="XP_011408904.1"/>
    <property type="gene ID" value="LOC105315841"/>
</dbReference>
<dbReference type="KEGG" id="aqu:105315841"/>
<dbReference type="Proteomes" id="UP000007879">
    <property type="component" value="Unassembled WGS sequence"/>
</dbReference>
<accession>A0AAN0IS90</accession>
<reference evidence="3" key="1">
    <citation type="journal article" date="2010" name="Nature">
        <title>The Amphimedon queenslandica genome and the evolution of animal complexity.</title>
        <authorList>
            <person name="Srivastava M."/>
            <person name="Simakov O."/>
            <person name="Chapman J."/>
            <person name="Fahey B."/>
            <person name="Gauthier M.E."/>
            <person name="Mitros T."/>
            <person name="Richards G.S."/>
            <person name="Conaco C."/>
            <person name="Dacre M."/>
            <person name="Hellsten U."/>
            <person name="Larroux C."/>
            <person name="Putnam N.H."/>
            <person name="Stanke M."/>
            <person name="Adamska M."/>
            <person name="Darling A."/>
            <person name="Degnan S.M."/>
            <person name="Oakley T.H."/>
            <person name="Plachetzki D.C."/>
            <person name="Zhai Y."/>
            <person name="Adamski M."/>
            <person name="Calcino A."/>
            <person name="Cummins S.F."/>
            <person name="Goodstein D.M."/>
            <person name="Harris C."/>
            <person name="Jackson D.J."/>
            <person name="Leys S.P."/>
            <person name="Shu S."/>
            <person name="Woodcroft B.J."/>
            <person name="Vervoort M."/>
            <person name="Kosik K.S."/>
            <person name="Manning G."/>
            <person name="Degnan B.M."/>
            <person name="Rokhsar D.S."/>
        </authorList>
    </citation>
    <scope>NUCLEOTIDE SEQUENCE [LARGE SCALE GENOMIC DNA]</scope>
</reference>
<evidence type="ECO:0000313" key="2">
    <source>
        <dbReference type="EnsemblMetazoa" id="XP_011408904.1"/>
    </source>
</evidence>
<dbReference type="AlphaFoldDB" id="A0AAN0IS90"/>
<protein>
    <recommendedName>
        <fullName evidence="1">PiggyBac transposable element-derived protein domain-containing protein</fullName>
    </recommendedName>
</protein>
<dbReference type="PANTHER" id="PTHR46599">
    <property type="entry name" value="PIGGYBAC TRANSPOSABLE ELEMENT-DERIVED PROTEIN 4"/>
    <property type="match status" value="1"/>
</dbReference>
<name>A0AAN0IS90_AMPQE</name>
<organism evidence="2 3">
    <name type="scientific">Amphimedon queenslandica</name>
    <name type="common">Sponge</name>
    <dbReference type="NCBI Taxonomy" id="400682"/>
    <lineage>
        <taxon>Eukaryota</taxon>
        <taxon>Metazoa</taxon>
        <taxon>Porifera</taxon>
        <taxon>Demospongiae</taxon>
        <taxon>Heteroscleromorpha</taxon>
        <taxon>Haplosclerida</taxon>
        <taxon>Niphatidae</taxon>
        <taxon>Amphimedon</taxon>
    </lineage>
</organism>
<dbReference type="RefSeq" id="XP_011408904.1">
    <property type="nucleotide sequence ID" value="XM_011410602.1"/>
</dbReference>
<dbReference type="Pfam" id="PF13843">
    <property type="entry name" value="DDE_Tnp_1_7"/>
    <property type="match status" value="1"/>
</dbReference>
<proteinExistence type="predicted"/>
<evidence type="ECO:0000313" key="3">
    <source>
        <dbReference type="Proteomes" id="UP000007879"/>
    </source>
</evidence>
<feature type="domain" description="PiggyBac transposable element-derived protein" evidence="1">
    <location>
        <begin position="1"/>
        <end position="103"/>
    </location>
</feature>
<sequence>MPKKPLKCGIKAWALTDSSIGYISNFKQYRGLHLLTQLYHHITIFLIKTKGLIEKGLRHRIVMHLVTDYQDKGYTLYMDNYYSSPDLFHDLVKSRVCACGTVRCV</sequence>